<dbReference type="AlphaFoldDB" id="A0A3B6MKU0"/>
<feature type="region of interest" description="Disordered" evidence="1">
    <location>
        <begin position="40"/>
        <end position="84"/>
    </location>
</feature>
<dbReference type="Gramene" id="TraesSTA5D03G03020570.1">
    <property type="protein sequence ID" value="TraesSTA5D03G03020570.1.CDS1"/>
    <property type="gene ID" value="TraesSTA5D03G03020570"/>
</dbReference>
<organism evidence="2">
    <name type="scientific">Triticum aestivum</name>
    <name type="common">Wheat</name>
    <dbReference type="NCBI Taxonomy" id="4565"/>
    <lineage>
        <taxon>Eukaryota</taxon>
        <taxon>Viridiplantae</taxon>
        <taxon>Streptophyta</taxon>
        <taxon>Embryophyta</taxon>
        <taxon>Tracheophyta</taxon>
        <taxon>Spermatophyta</taxon>
        <taxon>Magnoliopsida</taxon>
        <taxon>Liliopsida</taxon>
        <taxon>Poales</taxon>
        <taxon>Poaceae</taxon>
        <taxon>BOP clade</taxon>
        <taxon>Pooideae</taxon>
        <taxon>Triticodae</taxon>
        <taxon>Triticeae</taxon>
        <taxon>Triticinae</taxon>
        <taxon>Triticum</taxon>
    </lineage>
</organism>
<dbReference type="Gramene" id="TraesPARA_EIv1.0_1764430.1">
    <property type="protein sequence ID" value="TraesPARA_EIv1.0_1764430.1.CDS1"/>
    <property type="gene ID" value="TraesPARA_EIv1.0_1764430"/>
</dbReference>
<feature type="region of interest" description="Disordered" evidence="1">
    <location>
        <begin position="99"/>
        <end position="120"/>
    </location>
</feature>
<dbReference type="EnsemblPlants" id="TraesCS5D02G016800.1">
    <property type="protein sequence ID" value="TraesCS5D02G016800.1.cds1"/>
    <property type="gene ID" value="TraesCS5D02G016800"/>
</dbReference>
<proteinExistence type="predicted"/>
<dbReference type="RefSeq" id="XP_044394711.1">
    <property type="nucleotide sequence ID" value="XM_044538776.1"/>
</dbReference>
<accession>A0A3B6MKU0</accession>
<gene>
    <name evidence="2" type="primary">LOC123119101</name>
</gene>
<dbReference type="GeneID" id="123119101"/>
<dbReference type="PANTHER" id="PTHR33696:SF16">
    <property type="entry name" value="EXPRESSED PROTEIN"/>
    <property type="match status" value="1"/>
</dbReference>
<dbReference type="Gramene" id="TraesSYM5D03G02968420.1">
    <property type="protein sequence ID" value="TraesSYM5D03G02968420.1.CDS1"/>
    <property type="gene ID" value="TraesSYM5D03G02968420"/>
</dbReference>
<sequence length="160" mass="17283">MGQEEDALTVALSWEQEEGMPESPRKAPVVLSWEHKPAVKKPVSTEARGGGMREGQRKVPALARRLSVPPPPGRPAARGYSRAVRPEDDPFLAAYLACTKSSGDGGKKKTGGAAREPKGERRWSVLGRGLGVLSCKRCNGVMEQSMVRLAKLPELDPRDA</sequence>
<keyword evidence="3" id="KW-1185">Reference proteome</keyword>
<evidence type="ECO:0000256" key="1">
    <source>
        <dbReference type="SAM" id="MobiDB-lite"/>
    </source>
</evidence>
<reference evidence="2" key="1">
    <citation type="submission" date="2018-08" db="EMBL/GenBank/DDBJ databases">
        <authorList>
            <person name="Rossello M."/>
        </authorList>
    </citation>
    <scope>NUCLEOTIDE SEQUENCE [LARGE SCALE GENOMIC DNA]</scope>
    <source>
        <strain evidence="2">cv. Chinese Spring</strain>
    </source>
</reference>
<dbReference type="OMA" id="VLSCKRC"/>
<protein>
    <submittedName>
        <fullName evidence="2">Uncharacterized protein</fullName>
    </submittedName>
</protein>
<dbReference type="Gramene" id="TraesCLE_scaffold_061406_01G000100.1">
    <property type="protein sequence ID" value="TraesCLE_scaffold_061406_01G000100.1"/>
    <property type="gene ID" value="TraesCLE_scaffold_061406_01G000100"/>
</dbReference>
<dbReference type="Gramene" id="TraesROB_scaffold_157293_01G000100.1">
    <property type="protein sequence ID" value="TraesROB_scaffold_157293_01G000100.1"/>
    <property type="gene ID" value="TraesROB_scaffold_157293_01G000100"/>
</dbReference>
<dbReference type="Proteomes" id="UP000019116">
    <property type="component" value="Chromosome 5D"/>
</dbReference>
<dbReference type="Gramene" id="TraesJUL5D03G03053590.2">
    <property type="protein sequence ID" value="TraesJUL5D03G03053590.2.CDS1"/>
    <property type="gene ID" value="TraesJUL5D03G03053590"/>
</dbReference>
<dbReference type="Gramene" id="TraesLDM5D03G03034050.1">
    <property type="protein sequence ID" value="TraesLDM5D03G03034050.1.CDS1"/>
    <property type="gene ID" value="TraesLDM5D03G03034050"/>
</dbReference>
<dbReference type="Gramene" id="TraesCS5D03G0036600.1">
    <property type="protein sequence ID" value="TraesCS5D03G0036600.1.CDS1"/>
    <property type="gene ID" value="TraesCS5D03G0036600"/>
</dbReference>
<dbReference type="Gramene" id="TraesJAG5D03G03029000.1">
    <property type="protein sequence ID" value="TraesJAG5D03G03029000.1.CDS1"/>
    <property type="gene ID" value="TraesJAG5D03G03029000"/>
</dbReference>
<dbReference type="Gramene" id="TraesCS5D02G016800.1">
    <property type="protein sequence ID" value="TraesCS5D02G016800.1.cds1"/>
    <property type="gene ID" value="TraesCS5D02G016800"/>
</dbReference>
<dbReference type="OrthoDB" id="745459at2759"/>
<dbReference type="Gramene" id="TraesARI5D03G02981390.1">
    <property type="protein sequence ID" value="TraesARI5D03G02981390.1.CDS1"/>
    <property type="gene ID" value="TraesARI5D03G02981390"/>
</dbReference>
<dbReference type="Gramene" id="TraesCAD_scaffold_020011_01G000400.1">
    <property type="protein sequence ID" value="TraesCAD_scaffold_020011_01G000400.1"/>
    <property type="gene ID" value="TraesCAD_scaffold_020011_01G000400"/>
</dbReference>
<reference evidence="2" key="2">
    <citation type="submission" date="2018-10" db="UniProtKB">
        <authorList>
            <consortium name="EnsemblPlants"/>
        </authorList>
    </citation>
    <scope>IDENTIFICATION</scope>
</reference>
<name>A0A3B6MKU0_WHEAT</name>
<evidence type="ECO:0000313" key="2">
    <source>
        <dbReference type="EnsemblPlants" id="TraesCS5D02G016800.1.cds1"/>
    </source>
</evidence>
<evidence type="ECO:0000313" key="3">
    <source>
        <dbReference type="Proteomes" id="UP000019116"/>
    </source>
</evidence>
<dbReference type="Gramene" id="TraesRN5D0100039100.1">
    <property type="protein sequence ID" value="TraesRN5D0100039100.1"/>
    <property type="gene ID" value="TraesRN5D0100039100"/>
</dbReference>
<dbReference type="PANTHER" id="PTHR33696">
    <property type="entry name" value="T22J18.15-RELATED"/>
    <property type="match status" value="1"/>
</dbReference>
<dbReference type="Gramene" id="TraesNOR5D03G03057790.1">
    <property type="protein sequence ID" value="TraesNOR5D03G03057790.1.CDS1"/>
    <property type="gene ID" value="TraesNOR5D03G03057790"/>
</dbReference>
<dbReference type="Gramene" id="TraesWEE_scaffold_153316_01G000100.1">
    <property type="protein sequence ID" value="TraesWEE_scaffold_153316_01G000100.1"/>
    <property type="gene ID" value="TraesWEE_scaffold_153316_01G000100"/>
</dbReference>